<name>A0AB38W6Q4_MYCPM</name>
<evidence type="ECO:0000313" key="1">
    <source>
        <dbReference type="EMBL" id="VEU56966.1"/>
    </source>
</evidence>
<dbReference type="EMBL" id="LR214945">
    <property type="protein sequence ID" value="VEU56966.1"/>
    <property type="molecule type" value="Genomic_DNA"/>
</dbReference>
<organism evidence="1 2">
    <name type="scientific">Mycoplasmoides pneumoniae</name>
    <name type="common">Mycoplasma pneumoniae</name>
    <dbReference type="NCBI Taxonomy" id="2104"/>
    <lineage>
        <taxon>Bacteria</taxon>
        <taxon>Bacillati</taxon>
        <taxon>Mycoplasmatota</taxon>
        <taxon>Mycoplasmoidales</taxon>
        <taxon>Mycoplasmoidaceae</taxon>
        <taxon>Mycoplasmoides</taxon>
    </lineage>
</organism>
<sequence length="51" mass="5860">MTLCFDGPDRVKYYPDCLLAKHIKYLVDLGFVKHITLALDAGRVLYQNTMV</sequence>
<evidence type="ECO:0000313" key="2">
    <source>
        <dbReference type="Proteomes" id="UP000289557"/>
    </source>
</evidence>
<gene>
    <name evidence="1" type="ORF">NCTC10119_00222</name>
</gene>
<dbReference type="AlphaFoldDB" id="A0AB38W6Q4"/>
<reference evidence="1 2" key="1">
    <citation type="submission" date="2019-01" db="EMBL/GenBank/DDBJ databases">
        <authorList>
            <consortium name="Pathogen Informatics"/>
        </authorList>
    </citation>
    <scope>NUCLEOTIDE SEQUENCE [LARGE SCALE GENOMIC DNA]</scope>
    <source>
        <strain evidence="1 2">NCTC10119</strain>
    </source>
</reference>
<dbReference type="InterPro" id="IPR032466">
    <property type="entry name" value="Metal_Hydrolase"/>
</dbReference>
<dbReference type="Gene3D" id="3.20.20.140">
    <property type="entry name" value="Metal-dependent hydrolases"/>
    <property type="match status" value="1"/>
</dbReference>
<protein>
    <submittedName>
        <fullName evidence="1">Uncharacterized protein</fullName>
    </submittedName>
</protein>
<dbReference type="SUPFAM" id="SSF51556">
    <property type="entry name" value="Metallo-dependent hydrolases"/>
    <property type="match status" value="1"/>
</dbReference>
<accession>A0AB38W6Q4</accession>
<dbReference type="Proteomes" id="UP000289557">
    <property type="component" value="Chromosome"/>
</dbReference>
<proteinExistence type="predicted"/>